<feature type="transmembrane region" description="Helical" evidence="6">
    <location>
        <begin position="76"/>
        <end position="96"/>
    </location>
</feature>
<feature type="transmembrane region" description="Helical" evidence="6">
    <location>
        <begin position="47"/>
        <end position="64"/>
    </location>
</feature>
<dbReference type="RefSeq" id="WP_140670839.1">
    <property type="nucleotide sequence ID" value="NZ_RCZE01000016.1"/>
</dbReference>
<accession>A0A502HH31</accession>
<organism evidence="8 9">
    <name type="scientific">Pseudomonas arsenicoxydans</name>
    <dbReference type="NCBI Taxonomy" id="702115"/>
    <lineage>
        <taxon>Bacteria</taxon>
        <taxon>Pseudomonadati</taxon>
        <taxon>Pseudomonadota</taxon>
        <taxon>Gammaproteobacteria</taxon>
        <taxon>Pseudomonadales</taxon>
        <taxon>Pseudomonadaceae</taxon>
        <taxon>Pseudomonas</taxon>
    </lineage>
</organism>
<evidence type="ECO:0000256" key="5">
    <source>
        <dbReference type="ARBA" id="ARBA00023136"/>
    </source>
</evidence>
<comment type="caution">
    <text evidence="8">The sequence shown here is derived from an EMBL/GenBank/DDBJ whole genome shotgun (WGS) entry which is preliminary data.</text>
</comment>
<name>A0A502HH31_9PSED</name>
<feature type="transmembrane region" description="Helical" evidence="6">
    <location>
        <begin position="108"/>
        <end position="126"/>
    </location>
</feature>
<dbReference type="InterPro" id="IPR051401">
    <property type="entry name" value="GtrA_CellWall_Glycosyl"/>
</dbReference>
<comment type="similarity">
    <text evidence="2">Belongs to the GtrA family.</text>
</comment>
<evidence type="ECO:0000259" key="7">
    <source>
        <dbReference type="Pfam" id="PF04138"/>
    </source>
</evidence>
<dbReference type="GO" id="GO:0005886">
    <property type="term" value="C:plasma membrane"/>
    <property type="evidence" value="ECO:0007669"/>
    <property type="project" value="TreeGrafter"/>
</dbReference>
<dbReference type="AlphaFoldDB" id="A0A502HH31"/>
<feature type="transmembrane region" description="Helical" evidence="6">
    <location>
        <begin position="21"/>
        <end position="41"/>
    </location>
</feature>
<dbReference type="Proteomes" id="UP000317933">
    <property type="component" value="Unassembled WGS sequence"/>
</dbReference>
<dbReference type="GO" id="GO:0000271">
    <property type="term" value="P:polysaccharide biosynthetic process"/>
    <property type="evidence" value="ECO:0007669"/>
    <property type="project" value="InterPro"/>
</dbReference>
<sequence length="128" mass="14647">MMNQSFSRLLKQDFAKFLISGGFNTALTYGVYLLLLMFLPYTASYTISYITGIALAYLLNRFFVFKSHQGIKSVALLPLVYLIQYMVSMLILWCWVEKLGFADRLAPLAAIIITIPITYMLSKFVFSK</sequence>
<reference evidence="8 9" key="1">
    <citation type="journal article" date="2019" name="Environ. Microbiol.">
        <title>Species interactions and distinct microbial communities in high Arctic permafrost affected cryosols are associated with the CH4 and CO2 gas fluxes.</title>
        <authorList>
            <person name="Altshuler I."/>
            <person name="Hamel J."/>
            <person name="Turney S."/>
            <person name="Magnuson E."/>
            <person name="Levesque R."/>
            <person name="Greer C."/>
            <person name="Whyte L.G."/>
        </authorList>
    </citation>
    <scope>NUCLEOTIDE SEQUENCE [LARGE SCALE GENOMIC DNA]</scope>
    <source>
        <strain evidence="8 9">E3</strain>
    </source>
</reference>
<evidence type="ECO:0000256" key="1">
    <source>
        <dbReference type="ARBA" id="ARBA00004141"/>
    </source>
</evidence>
<gene>
    <name evidence="8" type="ORF">EAH78_27465</name>
</gene>
<evidence type="ECO:0000256" key="4">
    <source>
        <dbReference type="ARBA" id="ARBA00022989"/>
    </source>
</evidence>
<dbReference type="PANTHER" id="PTHR38459">
    <property type="entry name" value="PROPHAGE BACTOPRENOL-LINKED GLUCOSE TRANSLOCASE HOMOLOG"/>
    <property type="match status" value="1"/>
</dbReference>
<keyword evidence="5 6" id="KW-0472">Membrane</keyword>
<keyword evidence="3 6" id="KW-0812">Transmembrane</keyword>
<protein>
    <submittedName>
        <fullName evidence="8">GtrA family protein</fullName>
    </submittedName>
</protein>
<feature type="domain" description="GtrA/DPMS transmembrane" evidence="7">
    <location>
        <begin position="16"/>
        <end position="125"/>
    </location>
</feature>
<evidence type="ECO:0000313" key="9">
    <source>
        <dbReference type="Proteomes" id="UP000317933"/>
    </source>
</evidence>
<evidence type="ECO:0000256" key="3">
    <source>
        <dbReference type="ARBA" id="ARBA00022692"/>
    </source>
</evidence>
<dbReference type="InterPro" id="IPR007267">
    <property type="entry name" value="GtrA_DPMS_TM"/>
</dbReference>
<dbReference type="PANTHER" id="PTHR38459:SF1">
    <property type="entry name" value="PROPHAGE BACTOPRENOL-LINKED GLUCOSE TRANSLOCASE HOMOLOG"/>
    <property type="match status" value="1"/>
</dbReference>
<evidence type="ECO:0000256" key="6">
    <source>
        <dbReference type="SAM" id="Phobius"/>
    </source>
</evidence>
<proteinExistence type="inferred from homology"/>
<dbReference type="EMBL" id="RCZE01000016">
    <property type="protein sequence ID" value="TPG72676.1"/>
    <property type="molecule type" value="Genomic_DNA"/>
</dbReference>
<keyword evidence="4 6" id="KW-1133">Transmembrane helix</keyword>
<dbReference type="Pfam" id="PF04138">
    <property type="entry name" value="GtrA_DPMS_TM"/>
    <property type="match status" value="1"/>
</dbReference>
<comment type="subcellular location">
    <subcellularLocation>
        <location evidence="1">Membrane</location>
        <topology evidence="1">Multi-pass membrane protein</topology>
    </subcellularLocation>
</comment>
<evidence type="ECO:0000313" key="8">
    <source>
        <dbReference type="EMBL" id="TPG72676.1"/>
    </source>
</evidence>
<evidence type="ECO:0000256" key="2">
    <source>
        <dbReference type="ARBA" id="ARBA00009399"/>
    </source>
</evidence>